<gene>
    <name evidence="3" type="ORF">DM01DRAFT_1345381</name>
</gene>
<evidence type="ECO:0000256" key="1">
    <source>
        <dbReference type="ARBA" id="ARBA00010954"/>
    </source>
</evidence>
<dbReference type="OrthoDB" id="276323at2759"/>
<evidence type="ECO:0000256" key="2">
    <source>
        <dbReference type="SAM" id="MobiDB-lite"/>
    </source>
</evidence>
<protein>
    <submittedName>
        <fullName evidence="3">Uncharacterized protein</fullName>
    </submittedName>
</protein>
<organism evidence="3 4">
    <name type="scientific">Hesseltinella vesiculosa</name>
    <dbReference type="NCBI Taxonomy" id="101127"/>
    <lineage>
        <taxon>Eukaryota</taxon>
        <taxon>Fungi</taxon>
        <taxon>Fungi incertae sedis</taxon>
        <taxon>Mucoromycota</taxon>
        <taxon>Mucoromycotina</taxon>
        <taxon>Mucoromycetes</taxon>
        <taxon>Mucorales</taxon>
        <taxon>Cunninghamellaceae</taxon>
        <taxon>Hesseltinella</taxon>
    </lineage>
</organism>
<name>A0A1X2GJ45_9FUNG</name>
<sequence>MNLMPLSPLPTLMPLWSMSCLRHQDSSTSSSLSTESHPSISTSPTCTTDSIPDDPDGSMKKRLKRPWMPPINADTLQELSMTSVFRSIQLRHDLVFDPCLCFRPNLDGSSGREKIKKAERYWRRVDRAFQDLEDPCLPMDDDDDLDDKYHHPHYPQRLAFLRVILEELCKILISLQSPFSLSPAMNEEWSWPAQVTEQHILTILDVDLILQQVAHGVFDMDPMVDLLNCILVPLCPAHEKPRLELLHRYVSEKKHSRALRQCFSILEAIKLNCANRVLKDYRQYLLETCPTLEYQCFMRQLNRGEVKLDSAHKWIRRTWRRVGPHADFLDVYHRGLVYLIADDPLTVKAYHLPGVPCPITFQFDERRLLQQFRQDFHNLILVSLVLIPYRHFAGRSVTANDMAKLKRVCVQLCWDMESTGFPVMASLQDRKEATHLYHRLIYKACQRGLLAHDRSVFRKKSWQPRLRPLHLDSDLPNLPASADPKQLSQAAHFWTHWLIIHLNPRSCIYQLMYQRICYLLSYISQHGPCHLDPPTMSLLNRMVGVQENILSFGEKLNLLADLNLNTFGPIYRWIVKDILNH</sequence>
<dbReference type="Pfam" id="PF05794">
    <property type="entry name" value="Tcp11"/>
    <property type="match status" value="1"/>
</dbReference>
<dbReference type="PANTHER" id="PTHR12832:SF11">
    <property type="entry name" value="LD23868P"/>
    <property type="match status" value="1"/>
</dbReference>
<comment type="similarity">
    <text evidence="1">Belongs to the TCP11 family.</text>
</comment>
<dbReference type="Proteomes" id="UP000242146">
    <property type="component" value="Unassembled WGS sequence"/>
</dbReference>
<dbReference type="InterPro" id="IPR008862">
    <property type="entry name" value="Tcp11"/>
</dbReference>
<proteinExistence type="inferred from homology"/>
<comment type="caution">
    <text evidence="3">The sequence shown here is derived from an EMBL/GenBank/DDBJ whole genome shotgun (WGS) entry which is preliminary data.</text>
</comment>
<feature type="region of interest" description="Disordered" evidence="2">
    <location>
        <begin position="27"/>
        <end position="65"/>
    </location>
</feature>
<feature type="compositionally biased region" description="Low complexity" evidence="2">
    <location>
        <begin position="27"/>
        <end position="45"/>
    </location>
</feature>
<evidence type="ECO:0000313" key="4">
    <source>
        <dbReference type="Proteomes" id="UP000242146"/>
    </source>
</evidence>
<dbReference type="AlphaFoldDB" id="A0A1X2GJ45"/>
<dbReference type="PANTHER" id="PTHR12832">
    <property type="entry name" value="TESTIS-SPECIFIC PROTEIN PBS13 T-COMPLEX 11"/>
    <property type="match status" value="1"/>
</dbReference>
<keyword evidence="4" id="KW-1185">Reference proteome</keyword>
<accession>A0A1X2GJ45</accession>
<evidence type="ECO:0000313" key="3">
    <source>
        <dbReference type="EMBL" id="ORX55026.1"/>
    </source>
</evidence>
<dbReference type="EMBL" id="MCGT01000012">
    <property type="protein sequence ID" value="ORX55026.1"/>
    <property type="molecule type" value="Genomic_DNA"/>
</dbReference>
<dbReference type="GO" id="GO:0010737">
    <property type="term" value="P:protein kinase A signaling"/>
    <property type="evidence" value="ECO:0007669"/>
    <property type="project" value="TreeGrafter"/>
</dbReference>
<reference evidence="3 4" key="1">
    <citation type="submission" date="2016-07" db="EMBL/GenBank/DDBJ databases">
        <title>Pervasive Adenine N6-methylation of Active Genes in Fungi.</title>
        <authorList>
            <consortium name="DOE Joint Genome Institute"/>
            <person name="Mondo S.J."/>
            <person name="Dannebaum R.O."/>
            <person name="Kuo R.C."/>
            <person name="Labutti K."/>
            <person name="Haridas S."/>
            <person name="Kuo A."/>
            <person name="Salamov A."/>
            <person name="Ahrendt S.R."/>
            <person name="Lipzen A."/>
            <person name="Sullivan W."/>
            <person name="Andreopoulos W.B."/>
            <person name="Clum A."/>
            <person name="Lindquist E."/>
            <person name="Daum C."/>
            <person name="Ramamoorthy G.K."/>
            <person name="Gryganskyi A."/>
            <person name="Culley D."/>
            <person name="Magnuson J.K."/>
            <person name="James T.Y."/>
            <person name="O'Malley M.A."/>
            <person name="Stajich J.E."/>
            <person name="Spatafora J.W."/>
            <person name="Visel A."/>
            <person name="Grigoriev I.V."/>
        </authorList>
    </citation>
    <scope>NUCLEOTIDE SEQUENCE [LARGE SCALE GENOMIC DNA]</scope>
    <source>
        <strain evidence="3 4">NRRL 3301</strain>
    </source>
</reference>